<evidence type="ECO:0000313" key="2">
    <source>
        <dbReference type="Proteomes" id="UP001060215"/>
    </source>
</evidence>
<dbReference type="EMBL" id="CM045759">
    <property type="protein sequence ID" value="KAI8017024.1"/>
    <property type="molecule type" value="Genomic_DNA"/>
</dbReference>
<sequence length="456" mass="52892">MELEPFPQDFSQFIQGLEDLSTDGSVGNTIAFASQLHLLVNLIWICLLRLNLWKILFENSGSDNLKSSVVIPPPIVLDHVLKDLFHEAIKGAPLDSLFAQFCLHSLWFGNCNIREFVREVRWCWEESQPLPRMPTLRETIIVFLCHFIVQLAICIEKNRQLTQKFQDGENEDHVSAQVEVVPSDCIRKGSASVVSMMLLKLDELACSIYEVDAPLMIEDMHEERLNLCRSLGFFICKQTLQNIVYYFVQNFSAQLERDILSLERMSEHGNLWRKFWNDAPALRPAKVLHYLKTLRPYLLLEQMVCTAFRDSANTLNQETFGGLKQMVTKMGQLYLTMASTLKHLQANHLSVDSEITEDVKWLCVVFEHVEKLLTVAASLHRKFLQAPRLSEVIFSDYYDFYLPTMGYLWRVKLEGDIDQGVEYYKKALYYNWYYADAIYNLGVAYGEMLKFDMVNL</sequence>
<keyword evidence="2" id="KW-1185">Reference proteome</keyword>
<protein>
    <submittedName>
        <fullName evidence="1">UDP-N-acetylglucosamine--peptide N-acetylglucosaminyltransferase SPINDLY</fullName>
    </submittedName>
</protein>
<evidence type="ECO:0000313" key="1">
    <source>
        <dbReference type="EMBL" id="KAI8017024.1"/>
    </source>
</evidence>
<organism evidence="1 2">
    <name type="scientific">Camellia lanceoleosa</name>
    <dbReference type="NCBI Taxonomy" id="1840588"/>
    <lineage>
        <taxon>Eukaryota</taxon>
        <taxon>Viridiplantae</taxon>
        <taxon>Streptophyta</taxon>
        <taxon>Embryophyta</taxon>
        <taxon>Tracheophyta</taxon>
        <taxon>Spermatophyta</taxon>
        <taxon>Magnoliopsida</taxon>
        <taxon>eudicotyledons</taxon>
        <taxon>Gunneridae</taxon>
        <taxon>Pentapetalae</taxon>
        <taxon>asterids</taxon>
        <taxon>Ericales</taxon>
        <taxon>Theaceae</taxon>
        <taxon>Camellia</taxon>
    </lineage>
</organism>
<dbReference type="Proteomes" id="UP001060215">
    <property type="component" value="Chromosome 2"/>
</dbReference>
<reference evidence="1 2" key="1">
    <citation type="journal article" date="2022" name="Plant J.">
        <title>Chromosome-level genome of Camellia lanceoleosa provides a valuable resource for understanding genome evolution and self-incompatibility.</title>
        <authorList>
            <person name="Gong W."/>
            <person name="Xiao S."/>
            <person name="Wang L."/>
            <person name="Liao Z."/>
            <person name="Chang Y."/>
            <person name="Mo W."/>
            <person name="Hu G."/>
            <person name="Li W."/>
            <person name="Zhao G."/>
            <person name="Zhu H."/>
            <person name="Hu X."/>
            <person name="Ji K."/>
            <person name="Xiang X."/>
            <person name="Song Q."/>
            <person name="Yuan D."/>
            <person name="Jin S."/>
            <person name="Zhang L."/>
        </authorList>
    </citation>
    <scope>NUCLEOTIDE SEQUENCE [LARGE SCALE GENOMIC DNA]</scope>
    <source>
        <strain evidence="1">SQ_2022a</strain>
    </source>
</reference>
<keyword evidence="1" id="KW-0808">Transferase</keyword>
<proteinExistence type="predicted"/>
<name>A0ACC0HU21_9ERIC</name>
<gene>
    <name evidence="1" type="ORF">LOK49_LG04G00452</name>
</gene>
<keyword evidence="1" id="KW-0328">Glycosyltransferase</keyword>
<comment type="caution">
    <text evidence="1">The sequence shown here is derived from an EMBL/GenBank/DDBJ whole genome shotgun (WGS) entry which is preliminary data.</text>
</comment>
<accession>A0ACC0HU21</accession>